<feature type="region of interest" description="Disordered" evidence="1">
    <location>
        <begin position="342"/>
        <end position="394"/>
    </location>
</feature>
<dbReference type="Proteomes" id="UP000053144">
    <property type="component" value="Chromosome 3"/>
</dbReference>
<evidence type="ECO:0000256" key="1">
    <source>
        <dbReference type="SAM" id="MobiDB-lite"/>
    </source>
</evidence>
<evidence type="ECO:0000313" key="2">
    <source>
        <dbReference type="EMBL" id="KOM38078.1"/>
    </source>
</evidence>
<feature type="compositionally biased region" description="Basic and acidic residues" evidence="1">
    <location>
        <begin position="145"/>
        <end position="158"/>
    </location>
</feature>
<protein>
    <submittedName>
        <fullName evidence="2">Uncharacterized protein</fullName>
    </submittedName>
</protein>
<dbReference type="EMBL" id="CM003373">
    <property type="protein sequence ID" value="KOM38078.1"/>
    <property type="molecule type" value="Genomic_DNA"/>
</dbReference>
<dbReference type="Pfam" id="PF03004">
    <property type="entry name" value="Transposase_24"/>
    <property type="match status" value="1"/>
</dbReference>
<proteinExistence type="predicted"/>
<accession>A0A0L9U5H5</accession>
<dbReference type="InterPro" id="IPR004252">
    <property type="entry name" value="Probable_transposase_24"/>
</dbReference>
<feature type="region of interest" description="Disordered" evidence="1">
    <location>
        <begin position="1"/>
        <end position="158"/>
    </location>
</feature>
<dbReference type="AlphaFoldDB" id="A0A0L9U5H5"/>
<reference evidence="3" key="1">
    <citation type="journal article" date="2015" name="Proc. Natl. Acad. Sci. U.S.A.">
        <title>Genome sequencing of adzuki bean (Vigna angularis) provides insight into high starch and low fat accumulation and domestication.</title>
        <authorList>
            <person name="Yang K."/>
            <person name="Tian Z."/>
            <person name="Chen C."/>
            <person name="Luo L."/>
            <person name="Zhao B."/>
            <person name="Wang Z."/>
            <person name="Yu L."/>
            <person name="Li Y."/>
            <person name="Sun Y."/>
            <person name="Li W."/>
            <person name="Chen Y."/>
            <person name="Li Y."/>
            <person name="Zhang Y."/>
            <person name="Ai D."/>
            <person name="Zhao J."/>
            <person name="Shang C."/>
            <person name="Ma Y."/>
            <person name="Wu B."/>
            <person name="Wang M."/>
            <person name="Gao L."/>
            <person name="Sun D."/>
            <person name="Zhang P."/>
            <person name="Guo F."/>
            <person name="Wang W."/>
            <person name="Li Y."/>
            <person name="Wang J."/>
            <person name="Varshney R.K."/>
            <person name="Wang J."/>
            <person name="Ling H.Q."/>
            <person name="Wan P."/>
        </authorList>
    </citation>
    <scope>NUCLEOTIDE SEQUENCE</scope>
    <source>
        <strain evidence="3">cv. Jingnong 6</strain>
    </source>
</reference>
<feature type="compositionally biased region" description="Pro residues" evidence="1">
    <location>
        <begin position="48"/>
        <end position="77"/>
    </location>
</feature>
<sequence length="394" mass="42627">MTGQGSERPDKGKGVARPRKRQRQAPKYVLRVPARLPTTAVGSTSSVGPPPTPIVQPPTPVVDPTPTPAVDPTPTPTVNPSTTPATDPLPPPVIITPTPPPVVITPTPIPDPTSIPSSSVIPPSDTVTPSADQDSSGDGEGLDPPLHDRPWIEPYGKGDARNAGQRPYWLGEIIWNSLLAHWNTVEFRNKCAKAQRNRASERGGTLHTSGSITIHEHAIRMEEFSTRLSQVRSEHESAPTPDDANNAEDDIRRTQCWIDIVGGKKKGRVYGAGQLAANYTASRGGTLKHQPSSSTTTPDEVVLRLTQALEQRDQEITDLRAEFTNFKALVMRVLPATSQDELVIPPTQPQPSLSPAVPQHPSSVQPTAVQPTPVQPSIEEQNDEDHSDDNYVHY</sequence>
<feature type="compositionally biased region" description="Low complexity" evidence="1">
    <location>
        <begin position="114"/>
        <end position="130"/>
    </location>
</feature>
<gene>
    <name evidence="2" type="ORF">LR48_Vigan03g146000</name>
</gene>
<evidence type="ECO:0000313" key="3">
    <source>
        <dbReference type="Proteomes" id="UP000053144"/>
    </source>
</evidence>
<dbReference type="Gramene" id="KOM38078">
    <property type="protein sequence ID" value="KOM38078"/>
    <property type="gene ID" value="LR48_Vigan03g146000"/>
</dbReference>
<organism evidence="2 3">
    <name type="scientific">Phaseolus angularis</name>
    <name type="common">Azuki bean</name>
    <name type="synonym">Vigna angularis</name>
    <dbReference type="NCBI Taxonomy" id="3914"/>
    <lineage>
        <taxon>Eukaryota</taxon>
        <taxon>Viridiplantae</taxon>
        <taxon>Streptophyta</taxon>
        <taxon>Embryophyta</taxon>
        <taxon>Tracheophyta</taxon>
        <taxon>Spermatophyta</taxon>
        <taxon>Magnoliopsida</taxon>
        <taxon>eudicotyledons</taxon>
        <taxon>Gunneridae</taxon>
        <taxon>Pentapetalae</taxon>
        <taxon>rosids</taxon>
        <taxon>fabids</taxon>
        <taxon>Fabales</taxon>
        <taxon>Fabaceae</taxon>
        <taxon>Papilionoideae</taxon>
        <taxon>50 kb inversion clade</taxon>
        <taxon>NPAAA clade</taxon>
        <taxon>indigoferoid/millettioid clade</taxon>
        <taxon>Phaseoleae</taxon>
        <taxon>Vigna</taxon>
    </lineage>
</organism>
<name>A0A0L9U5H5_PHAAN</name>
<feature type="compositionally biased region" description="Low complexity" evidence="1">
    <location>
        <begin position="364"/>
        <end position="376"/>
    </location>
</feature>
<feature type="compositionally biased region" description="Basic residues" evidence="1">
    <location>
        <begin position="14"/>
        <end position="24"/>
    </location>
</feature>
<feature type="compositionally biased region" description="Pro residues" evidence="1">
    <location>
        <begin position="87"/>
        <end position="113"/>
    </location>
</feature>